<evidence type="ECO:0000256" key="1">
    <source>
        <dbReference type="SAM" id="MobiDB-lite"/>
    </source>
</evidence>
<reference evidence="2 3" key="1">
    <citation type="submission" date="2014-04" db="EMBL/GenBank/DDBJ databases">
        <authorList>
            <consortium name="DOE Joint Genome Institute"/>
            <person name="Kuo A."/>
            <person name="Kohler A."/>
            <person name="Nagy L.G."/>
            <person name="Floudas D."/>
            <person name="Copeland A."/>
            <person name="Barry K.W."/>
            <person name="Cichocki N."/>
            <person name="Veneault-Fourrey C."/>
            <person name="LaButti K."/>
            <person name="Lindquist E.A."/>
            <person name="Lipzen A."/>
            <person name="Lundell T."/>
            <person name="Morin E."/>
            <person name="Murat C."/>
            <person name="Sun H."/>
            <person name="Tunlid A."/>
            <person name="Henrissat B."/>
            <person name="Grigoriev I.V."/>
            <person name="Hibbett D.S."/>
            <person name="Martin F."/>
            <person name="Nordberg H.P."/>
            <person name="Cantor M.N."/>
            <person name="Hua S.X."/>
        </authorList>
    </citation>
    <scope>NUCLEOTIDE SEQUENCE [LARGE SCALE GENOMIC DNA]</scope>
    <source>
        <strain evidence="2 3">LaAM-08-1</strain>
    </source>
</reference>
<dbReference type="HOGENOM" id="CLU_063484_0_0_1"/>
<feature type="compositionally biased region" description="Basic and acidic residues" evidence="1">
    <location>
        <begin position="233"/>
        <end position="267"/>
    </location>
</feature>
<dbReference type="STRING" id="1095629.A0A0C9XPS0"/>
<evidence type="ECO:0000313" key="2">
    <source>
        <dbReference type="EMBL" id="KIK03554.1"/>
    </source>
</evidence>
<sequence>MRVPRKPQFTYKSPSGVEDLLVPPTRSSNLQSCASAELVSRSSPLPPEITDGIIYCGTQCRKTRKCPVSRTLPLYHPLGRLALSLPPLDPSAYGLPIPALTDESTRRLSGRTRRPVAKLRELEEEMAVPIPTVSSIAAVAAREVKERPSPRKRRVGGAKRKRKEVEDGDATYPAKRSRLPRGAANADEESPTEMEAAATDATPGPDETNPERRLQQFATTRLTRSTRRQTSPESRDRESRDSPESRDSSLSDTCSHKMKTEANAQEKEEGELSEDMPHGAPAVIT</sequence>
<name>A0A0C9XPS0_9AGAR</name>
<proteinExistence type="predicted"/>
<dbReference type="AlphaFoldDB" id="A0A0C9XPS0"/>
<accession>A0A0C9XPS0</accession>
<dbReference type="Proteomes" id="UP000054477">
    <property type="component" value="Unassembled WGS sequence"/>
</dbReference>
<feature type="region of interest" description="Disordered" evidence="1">
    <location>
        <begin position="141"/>
        <end position="285"/>
    </location>
</feature>
<feature type="region of interest" description="Disordered" evidence="1">
    <location>
        <begin position="1"/>
        <end position="23"/>
    </location>
</feature>
<feature type="compositionally biased region" description="Basic residues" evidence="1">
    <location>
        <begin position="150"/>
        <end position="162"/>
    </location>
</feature>
<organism evidence="2 3">
    <name type="scientific">Laccaria amethystina LaAM-08-1</name>
    <dbReference type="NCBI Taxonomy" id="1095629"/>
    <lineage>
        <taxon>Eukaryota</taxon>
        <taxon>Fungi</taxon>
        <taxon>Dikarya</taxon>
        <taxon>Basidiomycota</taxon>
        <taxon>Agaricomycotina</taxon>
        <taxon>Agaricomycetes</taxon>
        <taxon>Agaricomycetidae</taxon>
        <taxon>Agaricales</taxon>
        <taxon>Agaricineae</taxon>
        <taxon>Hydnangiaceae</taxon>
        <taxon>Laccaria</taxon>
    </lineage>
</organism>
<gene>
    <name evidence="2" type="ORF">K443DRAFT_676726</name>
</gene>
<reference evidence="3" key="2">
    <citation type="submission" date="2015-01" db="EMBL/GenBank/DDBJ databases">
        <title>Evolutionary Origins and Diversification of the Mycorrhizal Mutualists.</title>
        <authorList>
            <consortium name="DOE Joint Genome Institute"/>
            <consortium name="Mycorrhizal Genomics Consortium"/>
            <person name="Kohler A."/>
            <person name="Kuo A."/>
            <person name="Nagy L.G."/>
            <person name="Floudas D."/>
            <person name="Copeland A."/>
            <person name="Barry K.W."/>
            <person name="Cichocki N."/>
            <person name="Veneault-Fourrey C."/>
            <person name="LaButti K."/>
            <person name="Lindquist E.A."/>
            <person name="Lipzen A."/>
            <person name="Lundell T."/>
            <person name="Morin E."/>
            <person name="Murat C."/>
            <person name="Riley R."/>
            <person name="Ohm R."/>
            <person name="Sun H."/>
            <person name="Tunlid A."/>
            <person name="Henrissat B."/>
            <person name="Grigoriev I.V."/>
            <person name="Hibbett D.S."/>
            <person name="Martin F."/>
        </authorList>
    </citation>
    <scope>NUCLEOTIDE SEQUENCE [LARGE SCALE GENOMIC DNA]</scope>
    <source>
        <strain evidence="3">LaAM-08-1</strain>
    </source>
</reference>
<feature type="compositionally biased region" description="Low complexity" evidence="1">
    <location>
        <begin position="219"/>
        <end position="232"/>
    </location>
</feature>
<dbReference type="EMBL" id="KN838579">
    <property type="protein sequence ID" value="KIK03554.1"/>
    <property type="molecule type" value="Genomic_DNA"/>
</dbReference>
<dbReference type="OrthoDB" id="2676123at2759"/>
<keyword evidence="3" id="KW-1185">Reference proteome</keyword>
<protein>
    <submittedName>
        <fullName evidence="2">Uncharacterized protein</fullName>
    </submittedName>
</protein>
<evidence type="ECO:0000313" key="3">
    <source>
        <dbReference type="Proteomes" id="UP000054477"/>
    </source>
</evidence>